<sequence>MTTFLQVFVSKFIQLCHRIHICPFYFTSILTLRKSSCLLEDT</sequence>
<evidence type="ECO:0000313" key="1">
    <source>
        <dbReference type="EMBL" id="JAH44092.1"/>
    </source>
</evidence>
<proteinExistence type="predicted"/>
<organism evidence="1">
    <name type="scientific">Anguilla anguilla</name>
    <name type="common">European freshwater eel</name>
    <name type="synonym">Muraena anguilla</name>
    <dbReference type="NCBI Taxonomy" id="7936"/>
    <lineage>
        <taxon>Eukaryota</taxon>
        <taxon>Metazoa</taxon>
        <taxon>Chordata</taxon>
        <taxon>Craniata</taxon>
        <taxon>Vertebrata</taxon>
        <taxon>Euteleostomi</taxon>
        <taxon>Actinopterygii</taxon>
        <taxon>Neopterygii</taxon>
        <taxon>Teleostei</taxon>
        <taxon>Anguilliformes</taxon>
        <taxon>Anguillidae</taxon>
        <taxon>Anguilla</taxon>
    </lineage>
</organism>
<name>A0A0E9SS63_ANGAN</name>
<dbReference type="EMBL" id="GBXM01064485">
    <property type="protein sequence ID" value="JAH44092.1"/>
    <property type="molecule type" value="Transcribed_RNA"/>
</dbReference>
<accession>A0A0E9SS63</accession>
<reference evidence="1" key="2">
    <citation type="journal article" date="2015" name="Fish Shellfish Immunol.">
        <title>Early steps in the European eel (Anguilla anguilla)-Vibrio vulnificus interaction in the gills: Role of the RtxA13 toxin.</title>
        <authorList>
            <person name="Callol A."/>
            <person name="Pajuelo D."/>
            <person name="Ebbesson L."/>
            <person name="Teles M."/>
            <person name="MacKenzie S."/>
            <person name="Amaro C."/>
        </authorList>
    </citation>
    <scope>NUCLEOTIDE SEQUENCE</scope>
</reference>
<reference evidence="1" key="1">
    <citation type="submission" date="2014-11" db="EMBL/GenBank/DDBJ databases">
        <authorList>
            <person name="Amaro Gonzalez C."/>
        </authorList>
    </citation>
    <scope>NUCLEOTIDE SEQUENCE</scope>
</reference>
<protein>
    <submittedName>
        <fullName evidence="1">Uncharacterized protein</fullName>
    </submittedName>
</protein>
<dbReference type="AlphaFoldDB" id="A0A0E9SS63"/>